<dbReference type="EMBL" id="MU853236">
    <property type="protein sequence ID" value="KAK4120869.1"/>
    <property type="molecule type" value="Genomic_DNA"/>
</dbReference>
<protein>
    <submittedName>
        <fullName evidence="2">Uncharacterized protein</fullName>
    </submittedName>
</protein>
<dbReference type="RefSeq" id="XP_062644640.1">
    <property type="nucleotide sequence ID" value="XM_062789356.1"/>
</dbReference>
<accession>A0AAN6TUS8</accession>
<dbReference type="GeneID" id="87826126"/>
<reference evidence="2" key="1">
    <citation type="journal article" date="2023" name="Mol. Phylogenet. Evol.">
        <title>Genome-scale phylogeny and comparative genomics of the fungal order Sordariales.</title>
        <authorList>
            <person name="Hensen N."/>
            <person name="Bonometti L."/>
            <person name="Westerberg I."/>
            <person name="Brannstrom I.O."/>
            <person name="Guillou S."/>
            <person name="Cros-Aarteil S."/>
            <person name="Calhoun S."/>
            <person name="Haridas S."/>
            <person name="Kuo A."/>
            <person name="Mondo S."/>
            <person name="Pangilinan J."/>
            <person name="Riley R."/>
            <person name="LaButti K."/>
            <person name="Andreopoulos B."/>
            <person name="Lipzen A."/>
            <person name="Chen C."/>
            <person name="Yan M."/>
            <person name="Daum C."/>
            <person name="Ng V."/>
            <person name="Clum A."/>
            <person name="Steindorff A."/>
            <person name="Ohm R.A."/>
            <person name="Martin F."/>
            <person name="Silar P."/>
            <person name="Natvig D.O."/>
            <person name="Lalanne C."/>
            <person name="Gautier V."/>
            <person name="Ament-Velasquez S.L."/>
            <person name="Kruys A."/>
            <person name="Hutchinson M.I."/>
            <person name="Powell A.J."/>
            <person name="Barry K."/>
            <person name="Miller A.N."/>
            <person name="Grigoriev I.V."/>
            <person name="Debuchy R."/>
            <person name="Gladieux P."/>
            <person name="Hiltunen Thoren M."/>
            <person name="Johannesson H."/>
        </authorList>
    </citation>
    <scope>NUCLEOTIDE SEQUENCE</scope>
    <source>
        <strain evidence="2">CBS 731.68</strain>
    </source>
</reference>
<keyword evidence="3" id="KW-1185">Reference proteome</keyword>
<dbReference type="AlphaFoldDB" id="A0AAN6TUS8"/>
<name>A0AAN6TUS8_9PEZI</name>
<keyword evidence="1" id="KW-0175">Coiled coil</keyword>
<dbReference type="Proteomes" id="UP001302602">
    <property type="component" value="Unassembled WGS sequence"/>
</dbReference>
<proteinExistence type="predicted"/>
<gene>
    <name evidence="2" type="ORF">N657DRAFT_578940</name>
</gene>
<evidence type="ECO:0000313" key="2">
    <source>
        <dbReference type="EMBL" id="KAK4120869.1"/>
    </source>
</evidence>
<organism evidence="2 3">
    <name type="scientific">Parathielavia appendiculata</name>
    <dbReference type="NCBI Taxonomy" id="2587402"/>
    <lineage>
        <taxon>Eukaryota</taxon>
        <taxon>Fungi</taxon>
        <taxon>Dikarya</taxon>
        <taxon>Ascomycota</taxon>
        <taxon>Pezizomycotina</taxon>
        <taxon>Sordariomycetes</taxon>
        <taxon>Sordariomycetidae</taxon>
        <taxon>Sordariales</taxon>
        <taxon>Chaetomiaceae</taxon>
        <taxon>Parathielavia</taxon>
    </lineage>
</organism>
<sequence>MLGLGSMAVQLRACHCRACLRATNTVIRRATTTTATNPRRRKVLASDVFTACYTAVMATAAVLDARRKNERRRELDGKIAEAKSTLAAMLEQSAARDLAKIVDSPYPDFLDTPPPERLDVLNRINNQRRQDWRGRDQIRHNRLVLIQELRVSLGLGWSTHTPDGTTTLAKWEEVLAAEEKEMPISAPREPQSEKHMEKYSDMVNDLVDRLLAEAWYTSEMQAPGSQPSPSSPDSANTMIRMLRSDGYPSYAHPDLNRRETIEQRARLNELNLRILNDWAPPLRVHYVAKICYNLLVCGTPPSIENYNTLILGFSLLGEHNLSQAVVDSFLFVSSLKPTQATYLCLLHHYRLKGDGVGFHGVIRRLCGHDHRGIGLMRRSEAAVARDPLLRRWAATQDVALVKGHYVQRAPFTKDLAEAMLEGLIDFDMLPAGARLLAVCLAEQWYFNSELLWRLFHSCLVVVDTTAANIIIHGLVHNIDKASLLLLGPSPVHYPVVRQLRHLLNICQATRLPRDDGADSCEFQSPRPNTGQPRRAELNHLVTAIWIRETWHYCVNLDWVLRKARQALSDDGPLSERLDAVLRALNREAERPWRKMEKVERNQRLARLAWLATEIEASNHLVGKVEYGIAVALANLTPKKLRTRAQFSRQVPLEKRMKLALRYAAPGTLEYRVGLCFELSKEIDHQLKLALIEALPPSYAQGLEQMQTDSGDVALGRVVSYVEHYLANLKTREARAWRRERPDPFSRLLQALPKPNFSFWKTSASF</sequence>
<comment type="caution">
    <text evidence="2">The sequence shown here is derived from an EMBL/GenBank/DDBJ whole genome shotgun (WGS) entry which is preliminary data.</text>
</comment>
<evidence type="ECO:0000313" key="3">
    <source>
        <dbReference type="Proteomes" id="UP001302602"/>
    </source>
</evidence>
<evidence type="ECO:0000256" key="1">
    <source>
        <dbReference type="SAM" id="Coils"/>
    </source>
</evidence>
<feature type="coiled-coil region" evidence="1">
    <location>
        <begin position="65"/>
        <end position="92"/>
    </location>
</feature>
<reference evidence="2" key="2">
    <citation type="submission" date="2023-05" db="EMBL/GenBank/DDBJ databases">
        <authorList>
            <consortium name="Lawrence Berkeley National Laboratory"/>
            <person name="Steindorff A."/>
            <person name="Hensen N."/>
            <person name="Bonometti L."/>
            <person name="Westerberg I."/>
            <person name="Brannstrom I.O."/>
            <person name="Guillou S."/>
            <person name="Cros-Aarteil S."/>
            <person name="Calhoun S."/>
            <person name="Haridas S."/>
            <person name="Kuo A."/>
            <person name="Mondo S."/>
            <person name="Pangilinan J."/>
            <person name="Riley R."/>
            <person name="Labutti K."/>
            <person name="Andreopoulos B."/>
            <person name="Lipzen A."/>
            <person name="Chen C."/>
            <person name="Yanf M."/>
            <person name="Daum C."/>
            <person name="Ng V."/>
            <person name="Clum A."/>
            <person name="Ohm R."/>
            <person name="Martin F."/>
            <person name="Silar P."/>
            <person name="Natvig D."/>
            <person name="Lalanne C."/>
            <person name="Gautier V."/>
            <person name="Ament-Velasquez S.L."/>
            <person name="Kruys A."/>
            <person name="Hutchinson M.I."/>
            <person name="Powell A.J."/>
            <person name="Barry K."/>
            <person name="Miller A.N."/>
            <person name="Grigoriev I.V."/>
            <person name="Debuchy R."/>
            <person name="Gladieux P."/>
            <person name="Thoren M.H."/>
            <person name="Johannesson H."/>
        </authorList>
    </citation>
    <scope>NUCLEOTIDE SEQUENCE</scope>
    <source>
        <strain evidence="2">CBS 731.68</strain>
    </source>
</reference>